<keyword evidence="3 8" id="KW-0812">Transmembrane</keyword>
<feature type="transmembrane region" description="Helical" evidence="8">
    <location>
        <begin position="126"/>
        <end position="146"/>
    </location>
</feature>
<reference evidence="10 11" key="1">
    <citation type="submission" date="2024-08" db="EMBL/GenBank/DDBJ databases">
        <title>Halobellus sp. MBLA0158 whole genome sequence.</title>
        <authorList>
            <person name="Hwang C.Y."/>
            <person name="Cho E.-S."/>
            <person name="Seo M.-J."/>
        </authorList>
    </citation>
    <scope>NUCLEOTIDE SEQUENCE [LARGE SCALE GENOMIC DNA]</scope>
    <source>
        <strain evidence="10 11">MBLA0158</strain>
    </source>
</reference>
<keyword evidence="5 8" id="KW-1133">Transmembrane helix</keyword>
<evidence type="ECO:0000256" key="6">
    <source>
        <dbReference type="ARBA" id="ARBA00023136"/>
    </source>
</evidence>
<dbReference type="GO" id="GO:0016117">
    <property type="term" value="P:carotenoid biosynthetic process"/>
    <property type="evidence" value="ECO:0007669"/>
    <property type="project" value="UniProtKB-KW"/>
</dbReference>
<protein>
    <submittedName>
        <fullName evidence="10">Lycopene cyclase domain-containing protein</fullName>
    </submittedName>
</protein>
<dbReference type="GO" id="GO:0045436">
    <property type="term" value="F:lycopene beta cyclase activity"/>
    <property type="evidence" value="ECO:0007669"/>
    <property type="project" value="UniProtKB-ARBA"/>
</dbReference>
<evidence type="ECO:0000259" key="9">
    <source>
        <dbReference type="Pfam" id="PF18916"/>
    </source>
</evidence>
<sequence length="279" mass="30561">MTTTLTYLQFHLAFLLPAVMLLVATGAVSRARIGESATPWSSGGLRRYWVGVAIITVVAVVYTTPWDNLLIARGVWWYGDGTTIATVGHAPIEEYLFILVQPWLTALWLSHLSVPTTWPETERPVAGRVVALALAAGIGLLGWRLLALDATFYLGAILAWAAPVVALQWAVGAPQLWARRRLVAAGTLLPTLYLCTVDRVAIELGIWVLSEQYTTGLYLLGLPVEEATFFLVTNLFVVQGLVLYRPVVAELLSADSIPGAAWRRRLRTLGIDIDADVER</sequence>
<dbReference type="AlphaFoldDB" id="A0ABD5MHN0"/>
<evidence type="ECO:0000256" key="5">
    <source>
        <dbReference type="ARBA" id="ARBA00022989"/>
    </source>
</evidence>
<dbReference type="Pfam" id="PF18916">
    <property type="entry name" value="Lycopene_cyc"/>
    <property type="match status" value="2"/>
</dbReference>
<comment type="pathway">
    <text evidence="2">Carotenoid biosynthesis.</text>
</comment>
<feature type="transmembrane region" description="Helical" evidence="8">
    <location>
        <begin position="152"/>
        <end position="171"/>
    </location>
</feature>
<evidence type="ECO:0000313" key="11">
    <source>
        <dbReference type="Proteomes" id="UP001570511"/>
    </source>
</evidence>
<evidence type="ECO:0000256" key="1">
    <source>
        <dbReference type="ARBA" id="ARBA00004141"/>
    </source>
</evidence>
<keyword evidence="4" id="KW-0125">Carotenoid biosynthesis</keyword>
<accession>A0ABD5MHN0</accession>
<organism evidence="10 11">
    <name type="scientific">Halobellus rubicundus</name>
    <dbReference type="NCBI Taxonomy" id="2996466"/>
    <lineage>
        <taxon>Archaea</taxon>
        <taxon>Methanobacteriati</taxon>
        <taxon>Methanobacteriota</taxon>
        <taxon>Stenosarchaea group</taxon>
        <taxon>Halobacteria</taxon>
        <taxon>Halobacteriales</taxon>
        <taxon>Haloferacaceae</taxon>
        <taxon>Halobellus</taxon>
    </lineage>
</organism>
<keyword evidence="11" id="KW-1185">Reference proteome</keyword>
<dbReference type="InterPro" id="IPR017825">
    <property type="entry name" value="Lycopene_cyclase_dom"/>
</dbReference>
<dbReference type="GO" id="GO:0016020">
    <property type="term" value="C:membrane"/>
    <property type="evidence" value="ECO:0007669"/>
    <property type="project" value="UniProtKB-SubCell"/>
</dbReference>
<evidence type="ECO:0000256" key="3">
    <source>
        <dbReference type="ARBA" id="ARBA00022692"/>
    </source>
</evidence>
<feature type="domain" description="Lycopene cyclase" evidence="9">
    <location>
        <begin position="173"/>
        <end position="238"/>
    </location>
</feature>
<evidence type="ECO:0000256" key="4">
    <source>
        <dbReference type="ARBA" id="ARBA00022746"/>
    </source>
</evidence>
<gene>
    <name evidence="10" type="ORF">OS889_13995</name>
</gene>
<dbReference type="Proteomes" id="UP001570511">
    <property type="component" value="Unassembled WGS sequence"/>
</dbReference>
<evidence type="ECO:0000256" key="8">
    <source>
        <dbReference type="SAM" id="Phobius"/>
    </source>
</evidence>
<comment type="caution">
    <text evidence="10">The sequence shown here is derived from an EMBL/GenBank/DDBJ whole genome shotgun (WGS) entry which is preliminary data.</text>
</comment>
<evidence type="ECO:0000313" key="10">
    <source>
        <dbReference type="EMBL" id="MFA1612109.1"/>
    </source>
</evidence>
<feature type="transmembrane region" description="Helical" evidence="8">
    <location>
        <begin position="95"/>
        <end position="114"/>
    </location>
</feature>
<comment type="subcellular location">
    <subcellularLocation>
        <location evidence="1">Membrane</location>
        <topology evidence="1">Multi-pass membrane protein</topology>
    </subcellularLocation>
</comment>
<proteinExistence type="predicted"/>
<keyword evidence="7" id="KW-0413">Isomerase</keyword>
<name>A0ABD5MHN0_9EURY</name>
<feature type="transmembrane region" description="Helical" evidence="8">
    <location>
        <begin position="6"/>
        <end position="28"/>
    </location>
</feature>
<keyword evidence="6 8" id="KW-0472">Membrane</keyword>
<feature type="transmembrane region" description="Helical" evidence="8">
    <location>
        <begin position="48"/>
        <end position="66"/>
    </location>
</feature>
<dbReference type="RefSeq" id="WP_372390761.1">
    <property type="nucleotide sequence ID" value="NZ_JBGNYA010000001.1"/>
</dbReference>
<dbReference type="EMBL" id="JBGNYA010000001">
    <property type="protein sequence ID" value="MFA1612109.1"/>
    <property type="molecule type" value="Genomic_DNA"/>
</dbReference>
<evidence type="ECO:0000256" key="2">
    <source>
        <dbReference type="ARBA" id="ARBA00004829"/>
    </source>
</evidence>
<evidence type="ECO:0000256" key="7">
    <source>
        <dbReference type="ARBA" id="ARBA00023235"/>
    </source>
</evidence>
<feature type="domain" description="Lycopene cyclase" evidence="9">
    <location>
        <begin position="45"/>
        <end position="106"/>
    </location>
</feature>
<dbReference type="NCBIfam" id="TIGR03462">
    <property type="entry name" value="CarR_dom_SF"/>
    <property type="match status" value="2"/>
</dbReference>